<keyword evidence="1" id="KW-0378">Hydrolase</keyword>
<sequence>MCALLLAPLLALPAFLLGVLVWVILEHFLTTDVPPVLQHRLKFRFLHCMFLYVVTLGNINEKLGICSMAKFFRFFQDCMIIRNDPKLVVTNLRYGTVPVRLFQPKAASFRPRRGVIFYHGGGGILGSLDAYHSLCSFLARETDSVVLSVGYRMYPDYHSPTMIQDCINACIHFLKSLNTYGVDSKRVLVCGESVGGLAVALISQFLLNRSDLPRIRAQILIYPFFQAINLQLPSFQQSQNIPFLTRKFMISCLCNCASIDPSWQDAIVNGSYIPPKMWKKYQKWLSADNIPQEFKKNYRSLVPSPFNEAAYLEAQILLDVKYSPLIAEDEIFAQLPEAFLLSCENDILRDDTLLYKKRLEDQGVPVTWYHIEDGFHGSMILFDKKPFSFPCSLKLMNALVCYINGIQ</sequence>
<dbReference type="InterPro" id="IPR050300">
    <property type="entry name" value="GDXG_lipolytic_enzyme"/>
</dbReference>
<protein>
    <submittedName>
        <fullName evidence="4">Arylacetamide deacetylase-like 4</fullName>
    </submittedName>
</protein>
<dbReference type="PANTHER" id="PTHR48081:SF32">
    <property type="entry name" value="ALPHA_BETA HYDROLASE FOLD-3 DOMAIN-CONTAINING PROTEIN"/>
    <property type="match status" value="1"/>
</dbReference>
<organism evidence="3 4">
    <name type="scientific">Chrysochloris asiatica</name>
    <name type="common">Cape golden mole</name>
    <dbReference type="NCBI Taxonomy" id="185453"/>
    <lineage>
        <taxon>Eukaryota</taxon>
        <taxon>Metazoa</taxon>
        <taxon>Chordata</taxon>
        <taxon>Craniata</taxon>
        <taxon>Vertebrata</taxon>
        <taxon>Euteleostomi</taxon>
        <taxon>Mammalia</taxon>
        <taxon>Eutheria</taxon>
        <taxon>Afrotheria</taxon>
        <taxon>Chrysochloridae</taxon>
        <taxon>Chrysochlorinae</taxon>
        <taxon>Chrysochloris</taxon>
    </lineage>
</organism>
<feature type="domain" description="Alpha/beta hydrolase fold-3" evidence="2">
    <location>
        <begin position="115"/>
        <end position="257"/>
    </location>
</feature>
<dbReference type="Gene3D" id="3.40.50.1820">
    <property type="entry name" value="alpha/beta hydrolase"/>
    <property type="match status" value="1"/>
</dbReference>
<evidence type="ECO:0000313" key="4">
    <source>
        <dbReference type="RefSeq" id="XP_006866485.1"/>
    </source>
</evidence>
<dbReference type="Pfam" id="PF07859">
    <property type="entry name" value="Abhydrolase_3"/>
    <property type="match status" value="2"/>
</dbReference>
<dbReference type="InterPro" id="IPR029058">
    <property type="entry name" value="AB_hydrolase_fold"/>
</dbReference>
<dbReference type="AlphaFoldDB" id="A0A9B0TT44"/>
<dbReference type="RefSeq" id="XP_006866485.1">
    <property type="nucleotide sequence ID" value="XM_006866423.1"/>
</dbReference>
<dbReference type="Proteomes" id="UP000504623">
    <property type="component" value="Unplaced"/>
</dbReference>
<evidence type="ECO:0000256" key="1">
    <source>
        <dbReference type="ARBA" id="ARBA00022801"/>
    </source>
</evidence>
<dbReference type="CTD" id="343066"/>
<name>A0A9B0TT44_CHRAS</name>
<accession>A0A9B0TT44</accession>
<evidence type="ECO:0000259" key="2">
    <source>
        <dbReference type="Pfam" id="PF07859"/>
    </source>
</evidence>
<dbReference type="InterPro" id="IPR013094">
    <property type="entry name" value="AB_hydrolase_3"/>
</dbReference>
<evidence type="ECO:0000313" key="3">
    <source>
        <dbReference type="Proteomes" id="UP000504623"/>
    </source>
</evidence>
<dbReference type="GeneID" id="102821826"/>
<dbReference type="PANTHER" id="PTHR48081">
    <property type="entry name" value="AB HYDROLASE SUPERFAMILY PROTEIN C4A8.06C"/>
    <property type="match status" value="1"/>
</dbReference>
<dbReference type="OrthoDB" id="408631at2759"/>
<dbReference type="SUPFAM" id="SSF53474">
    <property type="entry name" value="alpha/beta-Hydrolases"/>
    <property type="match status" value="1"/>
</dbReference>
<dbReference type="GO" id="GO:0016787">
    <property type="term" value="F:hydrolase activity"/>
    <property type="evidence" value="ECO:0007669"/>
    <property type="project" value="UniProtKB-KW"/>
</dbReference>
<keyword evidence="3" id="KW-1185">Reference proteome</keyword>
<proteinExistence type="predicted"/>
<gene>
    <name evidence="4" type="primary">AADACL4</name>
</gene>
<reference evidence="4" key="1">
    <citation type="submission" date="2025-08" db="UniProtKB">
        <authorList>
            <consortium name="RefSeq"/>
        </authorList>
    </citation>
    <scope>IDENTIFICATION</scope>
    <source>
        <tissue evidence="4">Spleen</tissue>
    </source>
</reference>
<feature type="domain" description="Alpha/beta hydrolase fold-3" evidence="2">
    <location>
        <begin position="310"/>
        <end position="378"/>
    </location>
</feature>